<sequence>MAPIRRYLRITRHSALEVRIYLDNPAYSDTWLLRQNDPALPRIIDAVRPLVLPKLWEEKERAKGRGKGKKGVKDVVTGDDFEVSIFLTDNSTPHSLLTKNKKFNDKPRLKSNSGKLTGWLVTGKTVENLVDLDVEKPQETITIEDEEEDQPLSLSELPEAPPKGSDGQQIGSPEGIFINENSSESEDASGPSSRRGKRKQSAVADDDQIEGAKEDKKKLLLNTSYDGFSIYGRILCLVVKRKGAAAKGSGIAGSTAQTPSSQQMMENWVSTQAAANVGAEEDGDD</sequence>
<dbReference type="PANTHER" id="PTHR40635">
    <property type="match status" value="1"/>
</dbReference>
<name>A0ABR1XJ31_9PEZI</name>
<accession>A0ABR1XJ31</accession>
<evidence type="ECO:0000313" key="3">
    <source>
        <dbReference type="Proteomes" id="UP001456524"/>
    </source>
</evidence>
<comment type="caution">
    <text evidence="2">The sequence shown here is derived from an EMBL/GenBank/DDBJ whole genome shotgun (WGS) entry which is preliminary data.</text>
</comment>
<feature type="region of interest" description="Disordered" evidence="1">
    <location>
        <begin position="137"/>
        <end position="210"/>
    </location>
</feature>
<dbReference type="EMBL" id="JBBWUH010000009">
    <property type="protein sequence ID" value="KAK8157134.1"/>
    <property type="molecule type" value="Genomic_DNA"/>
</dbReference>
<gene>
    <name evidence="2" type="ORF">IWX90DRAFT_467774</name>
</gene>
<dbReference type="PANTHER" id="PTHR40635:SF1">
    <property type="match status" value="1"/>
</dbReference>
<protein>
    <submittedName>
        <fullName evidence="2">Uncharacterized protein</fullName>
    </submittedName>
</protein>
<reference evidence="2 3" key="1">
    <citation type="journal article" date="2022" name="G3 (Bethesda)">
        <title>Enemy or ally: a genomic approach to elucidate the lifestyle of Phyllosticta citrichinaensis.</title>
        <authorList>
            <person name="Buijs V.A."/>
            <person name="Groenewald J.Z."/>
            <person name="Haridas S."/>
            <person name="LaButti K.M."/>
            <person name="Lipzen A."/>
            <person name="Martin F.M."/>
            <person name="Barry K."/>
            <person name="Grigoriev I.V."/>
            <person name="Crous P.W."/>
            <person name="Seidl M.F."/>
        </authorList>
    </citation>
    <scope>NUCLEOTIDE SEQUENCE [LARGE SCALE GENOMIC DNA]</scope>
    <source>
        <strain evidence="2 3">CBS 129764</strain>
    </source>
</reference>
<proteinExistence type="predicted"/>
<organism evidence="2 3">
    <name type="scientific">Phyllosticta citrichinensis</name>
    <dbReference type="NCBI Taxonomy" id="1130410"/>
    <lineage>
        <taxon>Eukaryota</taxon>
        <taxon>Fungi</taxon>
        <taxon>Dikarya</taxon>
        <taxon>Ascomycota</taxon>
        <taxon>Pezizomycotina</taxon>
        <taxon>Dothideomycetes</taxon>
        <taxon>Dothideomycetes incertae sedis</taxon>
        <taxon>Botryosphaeriales</taxon>
        <taxon>Phyllostictaceae</taxon>
        <taxon>Phyllosticta</taxon>
    </lineage>
</organism>
<evidence type="ECO:0000313" key="2">
    <source>
        <dbReference type="EMBL" id="KAK8157134.1"/>
    </source>
</evidence>
<dbReference type="Proteomes" id="UP001456524">
    <property type="component" value="Unassembled WGS sequence"/>
</dbReference>
<evidence type="ECO:0000256" key="1">
    <source>
        <dbReference type="SAM" id="MobiDB-lite"/>
    </source>
</evidence>
<keyword evidence="3" id="KW-1185">Reference proteome</keyword>